<sequence>MDRNKKRRNKLLQLFIIALPMAIAIIYYSFFAVDRYASTAQVVVVDSTGASNLTQQTAGAAILASNAKQVSKQETIFLLSYLTSPDLLKVLEDKLNWHEHFAEQLSDPFYWISRKVSREDLLEYYKRMITVHVDELTGLLTVEVQGLTPEFAHLTLTEMLGQSERFINDLSRQLATDQVRFAEDELVKARSDYESKRAALIEFQSKNSILDAEAAAKSQAGIIATLEATLATEQANLNGLLATLNSSAPQVRQQKNRVSAIEKQLAFEKKALVSSSVDGHLNVVAADFRKLTVDTEVAEEAYKLSVSALQNAKIEANKNIHSLVTVVQPNMPEDSSYPRKLYNLFTFFVVLLFIYGITRFVIASIEDHRD</sequence>
<dbReference type="PANTHER" id="PTHR32309">
    <property type="entry name" value="TYROSINE-PROTEIN KINASE"/>
    <property type="match status" value="1"/>
</dbReference>
<dbReference type="RefSeq" id="WP_094838094.1">
    <property type="nucleotide sequence ID" value="NZ_NEVQ01000013.1"/>
</dbReference>
<keyword evidence="4" id="KW-1185">Reference proteome</keyword>
<dbReference type="EMBL" id="NEVQ01000013">
    <property type="protein sequence ID" value="OZI56397.1"/>
    <property type="molecule type" value="Genomic_DNA"/>
</dbReference>
<comment type="caution">
    <text evidence="3">The sequence shown here is derived from an EMBL/GenBank/DDBJ whole genome shotgun (WGS) entry which is preliminary data.</text>
</comment>
<dbReference type="AlphaFoldDB" id="A0A261U4I2"/>
<proteinExistence type="predicted"/>
<keyword evidence="2" id="KW-1133">Transmembrane helix</keyword>
<dbReference type="InterPro" id="IPR050445">
    <property type="entry name" value="Bact_polysacc_biosynth/exp"/>
</dbReference>
<feature type="transmembrane region" description="Helical" evidence="2">
    <location>
        <begin position="341"/>
        <end position="362"/>
    </location>
</feature>
<dbReference type="Proteomes" id="UP000216885">
    <property type="component" value="Unassembled WGS sequence"/>
</dbReference>
<feature type="coiled-coil region" evidence="1">
    <location>
        <begin position="172"/>
        <end position="199"/>
    </location>
</feature>
<accession>A0A261U4I2</accession>
<evidence type="ECO:0000313" key="4">
    <source>
        <dbReference type="Proteomes" id="UP000216885"/>
    </source>
</evidence>
<keyword evidence="2" id="KW-0472">Membrane</keyword>
<evidence type="ECO:0000313" key="3">
    <source>
        <dbReference type="EMBL" id="OZI56397.1"/>
    </source>
</evidence>
<dbReference type="PANTHER" id="PTHR32309:SF13">
    <property type="entry name" value="FERRIC ENTEROBACTIN TRANSPORT PROTEIN FEPE"/>
    <property type="match status" value="1"/>
</dbReference>
<evidence type="ECO:0000256" key="2">
    <source>
        <dbReference type="SAM" id="Phobius"/>
    </source>
</evidence>
<name>A0A261U4I2_9BORD</name>
<keyword evidence="2" id="KW-0812">Transmembrane</keyword>
<gene>
    <name evidence="3" type="ORF">CAL20_13260</name>
</gene>
<organism evidence="3 4">
    <name type="scientific">Bordetella genomosp. 4</name>
    <dbReference type="NCBI Taxonomy" id="463044"/>
    <lineage>
        <taxon>Bacteria</taxon>
        <taxon>Pseudomonadati</taxon>
        <taxon>Pseudomonadota</taxon>
        <taxon>Betaproteobacteria</taxon>
        <taxon>Burkholderiales</taxon>
        <taxon>Alcaligenaceae</taxon>
        <taxon>Bordetella</taxon>
    </lineage>
</organism>
<reference evidence="3 4" key="1">
    <citation type="submission" date="2017-05" db="EMBL/GenBank/DDBJ databases">
        <title>Complete and WGS of Bordetella genogroups.</title>
        <authorList>
            <person name="Spilker T."/>
            <person name="LiPuma J."/>
        </authorList>
    </citation>
    <scope>NUCLEOTIDE SEQUENCE [LARGE SCALE GENOMIC DNA]</scope>
    <source>
        <strain evidence="3 4">AU9919</strain>
    </source>
</reference>
<protein>
    <submittedName>
        <fullName evidence="3">ABC transporter permease</fullName>
    </submittedName>
</protein>
<evidence type="ECO:0000256" key="1">
    <source>
        <dbReference type="SAM" id="Coils"/>
    </source>
</evidence>
<dbReference type="GO" id="GO:0004713">
    <property type="term" value="F:protein tyrosine kinase activity"/>
    <property type="evidence" value="ECO:0007669"/>
    <property type="project" value="TreeGrafter"/>
</dbReference>
<dbReference type="GO" id="GO:0005886">
    <property type="term" value="C:plasma membrane"/>
    <property type="evidence" value="ECO:0007669"/>
    <property type="project" value="TreeGrafter"/>
</dbReference>
<feature type="transmembrane region" description="Helical" evidence="2">
    <location>
        <begin position="12"/>
        <end position="31"/>
    </location>
</feature>
<keyword evidence="1" id="KW-0175">Coiled coil</keyword>